<evidence type="ECO:0000313" key="1">
    <source>
        <dbReference type="EMBL" id="GER58721.1"/>
    </source>
</evidence>
<keyword evidence="2" id="KW-1185">Reference proteome</keyword>
<reference evidence="1 2" key="1">
    <citation type="submission" date="2019-08" db="EMBL/GenBank/DDBJ databases">
        <title>Draft genome sequence of Ulvibacter marinus type strain NBRC 109484.</title>
        <authorList>
            <person name="Kawano K."/>
            <person name="Ushijima N."/>
            <person name="Kihara M."/>
            <person name="Itoh H."/>
        </authorList>
    </citation>
    <scope>NUCLEOTIDE SEQUENCE [LARGE SCALE GENOMIC DNA]</scope>
    <source>
        <strain evidence="1 2">NBRC 109484</strain>
    </source>
</reference>
<protein>
    <submittedName>
        <fullName evidence="1">Uncharacterized protein</fullName>
    </submittedName>
</protein>
<organism evidence="1 2">
    <name type="scientific">Patiriisocius marinus</name>
    <dbReference type="NCBI Taxonomy" id="1397112"/>
    <lineage>
        <taxon>Bacteria</taxon>
        <taxon>Pseudomonadati</taxon>
        <taxon>Bacteroidota</taxon>
        <taxon>Flavobacteriia</taxon>
        <taxon>Flavobacteriales</taxon>
        <taxon>Flavobacteriaceae</taxon>
        <taxon>Patiriisocius</taxon>
    </lineage>
</organism>
<sequence length="308" mass="35748">MKHIVYYILLVLISVSCSRSSSKEIDESLIANETLTIDRNDIEGGKIIYSNSNFILVFSTKETNKLVNSKLEIKNINSNKVIYNNVFSLNKSEENYRLFIYKRIQSIASEIKRNKTQEQWKSISDLTENFVEKITYEFSIDDYESNLIQTTFYQLSILKTISRSYTDGACNCTPMPGYIVGELSFWCQEDFKFNTAKLFEYFSENKSEIYAYERGEKAFNYVEDAYLKNQTKIDYNQFFNVLDSRDQFLNSIDSFNIENRISCPFGEGGSLGCCGNYAGCCWYPSWWCLMHDIDCIGCTQWHCGPACQ</sequence>
<accession>A0A5J4IYT4</accession>
<proteinExistence type="predicted"/>
<dbReference type="AlphaFoldDB" id="A0A5J4IYT4"/>
<dbReference type="RefSeq" id="WP_151672781.1">
    <property type="nucleotide sequence ID" value="NZ_BKCG01000001.1"/>
</dbReference>
<dbReference type="Proteomes" id="UP000326509">
    <property type="component" value="Unassembled WGS sequence"/>
</dbReference>
<dbReference type="EMBL" id="BKCG01000001">
    <property type="protein sequence ID" value="GER58721.1"/>
    <property type="molecule type" value="Genomic_DNA"/>
</dbReference>
<dbReference type="OrthoDB" id="1448085at2"/>
<gene>
    <name evidence="1" type="ORF">ULMA_08290</name>
</gene>
<dbReference type="PROSITE" id="PS51257">
    <property type="entry name" value="PROKAR_LIPOPROTEIN"/>
    <property type="match status" value="1"/>
</dbReference>
<comment type="caution">
    <text evidence="1">The sequence shown here is derived from an EMBL/GenBank/DDBJ whole genome shotgun (WGS) entry which is preliminary data.</text>
</comment>
<name>A0A5J4IYT4_9FLAO</name>
<evidence type="ECO:0000313" key="2">
    <source>
        <dbReference type="Proteomes" id="UP000326509"/>
    </source>
</evidence>